<comment type="similarity">
    <text evidence="2">Belongs to the amino acid-polyamine-organocation (APC) superfamily. YAT (TC 2.A.3.10) family.</text>
</comment>
<protein>
    <submittedName>
        <fullName evidence="12">General amino acid permease</fullName>
    </submittedName>
</protein>
<feature type="transmembrane region" description="Helical" evidence="10">
    <location>
        <begin position="300"/>
        <end position="321"/>
    </location>
</feature>
<accession>A3LZA0</accession>
<feature type="transmembrane region" description="Helical" evidence="10">
    <location>
        <begin position="352"/>
        <end position="372"/>
    </location>
</feature>
<organism evidence="12 13">
    <name type="scientific">Scheffersomyces stipitis (strain ATCC 58785 / CBS 6054 / NBRC 10063 / NRRL Y-11545)</name>
    <name type="common">Yeast</name>
    <name type="synonym">Pichia stipitis</name>
    <dbReference type="NCBI Taxonomy" id="322104"/>
    <lineage>
        <taxon>Eukaryota</taxon>
        <taxon>Fungi</taxon>
        <taxon>Dikarya</taxon>
        <taxon>Ascomycota</taxon>
        <taxon>Saccharomycotina</taxon>
        <taxon>Pichiomycetes</taxon>
        <taxon>Debaryomycetaceae</taxon>
        <taxon>Scheffersomyces</taxon>
    </lineage>
</organism>
<dbReference type="EMBL" id="CP000501">
    <property type="protein sequence ID" value="ABN68303.2"/>
    <property type="molecule type" value="Genomic_DNA"/>
</dbReference>
<evidence type="ECO:0000313" key="13">
    <source>
        <dbReference type="Proteomes" id="UP000002258"/>
    </source>
</evidence>
<dbReference type="Pfam" id="PF00324">
    <property type="entry name" value="AA_permease"/>
    <property type="match status" value="1"/>
</dbReference>
<feature type="region of interest" description="Disordered" evidence="9">
    <location>
        <begin position="1"/>
        <end position="34"/>
    </location>
</feature>
<dbReference type="eggNOG" id="KOG1286">
    <property type="taxonomic scope" value="Eukaryota"/>
</dbReference>
<proteinExistence type="inferred from homology"/>
<dbReference type="InterPro" id="IPR004841">
    <property type="entry name" value="AA-permease/SLC12A_dom"/>
</dbReference>
<feature type="transmembrane region" description="Helical" evidence="10">
    <location>
        <begin position="511"/>
        <end position="528"/>
    </location>
</feature>
<dbReference type="OrthoDB" id="3900342at2759"/>
<evidence type="ECO:0000256" key="5">
    <source>
        <dbReference type="ARBA" id="ARBA00022692"/>
    </source>
</evidence>
<evidence type="ECO:0000256" key="1">
    <source>
        <dbReference type="ARBA" id="ARBA00004651"/>
    </source>
</evidence>
<evidence type="ECO:0000256" key="8">
    <source>
        <dbReference type="ARBA" id="ARBA00023136"/>
    </source>
</evidence>
<dbReference type="KEGG" id="pic:PICST_37009"/>
<gene>
    <name evidence="12" type="primary">GAP1.4</name>
    <name evidence="12" type="ORF">PICST_37009</name>
</gene>
<feature type="transmembrane region" description="Helical" evidence="10">
    <location>
        <begin position="463"/>
        <end position="491"/>
    </location>
</feature>
<dbReference type="InterPro" id="IPR004762">
    <property type="entry name" value="Amino_acid_permease_fungi"/>
</dbReference>
<dbReference type="AlphaFoldDB" id="A3LZA0"/>
<dbReference type="HOGENOM" id="CLU_007946_12_0_1"/>
<evidence type="ECO:0000256" key="3">
    <source>
        <dbReference type="ARBA" id="ARBA00022448"/>
    </source>
</evidence>
<feature type="transmembrane region" description="Helical" evidence="10">
    <location>
        <begin position="423"/>
        <end position="442"/>
    </location>
</feature>
<dbReference type="GO" id="GO:0005886">
    <property type="term" value="C:plasma membrane"/>
    <property type="evidence" value="ECO:0007669"/>
    <property type="project" value="UniProtKB-SubCell"/>
</dbReference>
<dbReference type="PROSITE" id="PS00218">
    <property type="entry name" value="AMINO_ACID_PERMEASE_1"/>
    <property type="match status" value="1"/>
</dbReference>
<evidence type="ECO:0000259" key="11">
    <source>
        <dbReference type="Pfam" id="PF00324"/>
    </source>
</evidence>
<evidence type="ECO:0000256" key="4">
    <source>
        <dbReference type="ARBA" id="ARBA00022475"/>
    </source>
</evidence>
<dbReference type="OMA" id="HLIMIAI"/>
<evidence type="ECO:0000256" key="7">
    <source>
        <dbReference type="ARBA" id="ARBA00022989"/>
    </source>
</evidence>
<name>A3LZA0_PICST</name>
<dbReference type="NCBIfam" id="TIGR00913">
    <property type="entry name" value="2A0310"/>
    <property type="match status" value="1"/>
</dbReference>
<keyword evidence="13" id="KW-1185">Reference proteome</keyword>
<feature type="transmembrane region" description="Helical" evidence="10">
    <location>
        <begin position="213"/>
        <end position="235"/>
    </location>
</feature>
<feature type="domain" description="Amino acid permease/ SLC12A" evidence="11">
    <location>
        <begin position="77"/>
        <end position="532"/>
    </location>
</feature>
<feature type="compositionally biased region" description="Basic and acidic residues" evidence="9">
    <location>
        <begin position="1"/>
        <end position="18"/>
    </location>
</feature>
<sequence length="579" mass="63471">MKDKASSEKYSTESDHSNEGVVPTQPTNTQSSRWTGFKDSFKRVEIDNQTTYDLNDIERANAATSQGDLHRRLENKHIQMIALGGAVGTGLLIGSGGSLRTGGPAALLIAWGLVGTMVFCIIHALGELCVAFPVNGAFSTYATRFVDSSWGFAVGWNYALMWLIVMPLELVAAAMCISYWNSSINPVAWVAIFYVLIMGINLFGVRGYGEAEFYLTIVKVIAIVGFVILGVVLVCGGGPSKQFIGAKYWNEPGAFAHGFKGVATTFITASYSLAGSEMVGLTSAEVDNPRKVLPKAVKQVFWRLFLFYFLSLTFVGLLVPYNSPDLLGSGGTSTSPFVIAIKNGGIHTLPSIFNAVILISVISVGNSAVYGCSRTIQSLGAQGLGPEILGYVDRKGRPLAGIAFSGVFGLLCFLSAYKNKDEVFGWLLSVSGLATIFSWFNIGLCHIRFRMALRAQGMSTDELMFTSIAGVWGSIYSMVLLIVVLGVQFWTALFPIGSNGKPNAKNFFQNYLGSIVILIFYCGHKLWTRNWRFYVSLKDIDLITGRRDVDLDVIRAEIEDEKRVNKTKPFYIRVWNYWC</sequence>
<reference evidence="12 13" key="1">
    <citation type="journal article" date="2007" name="Nat. Biotechnol.">
        <title>Genome sequence of the lignocellulose-bioconverting and xylose-fermenting yeast Pichia stipitis.</title>
        <authorList>
            <person name="Jeffries T.W."/>
            <person name="Grigoriev I.V."/>
            <person name="Grimwood J."/>
            <person name="Laplaza J.M."/>
            <person name="Aerts A."/>
            <person name="Salamov A."/>
            <person name="Schmutz J."/>
            <person name="Lindquist E."/>
            <person name="Dehal P."/>
            <person name="Shapiro H."/>
            <person name="Jin Y.S."/>
            <person name="Passoth V."/>
            <person name="Richardson P.M."/>
        </authorList>
    </citation>
    <scope>NUCLEOTIDE SEQUENCE [LARGE SCALE GENOMIC DNA]</scope>
    <source>
        <strain evidence="13">ATCC 58785 / CBS 6054 / NBRC 10063 / NRRL Y-11545</strain>
    </source>
</reference>
<keyword evidence="3" id="KW-0813">Transport</keyword>
<dbReference type="InterPro" id="IPR050524">
    <property type="entry name" value="APC_YAT"/>
</dbReference>
<keyword evidence="8 10" id="KW-0472">Membrane</keyword>
<evidence type="ECO:0000256" key="6">
    <source>
        <dbReference type="ARBA" id="ARBA00022970"/>
    </source>
</evidence>
<feature type="transmembrane region" description="Helical" evidence="10">
    <location>
        <begin position="106"/>
        <end position="126"/>
    </location>
</feature>
<keyword evidence="4" id="KW-1003">Cell membrane</keyword>
<feature type="transmembrane region" description="Helical" evidence="10">
    <location>
        <begin position="77"/>
        <end position="94"/>
    </location>
</feature>
<dbReference type="GeneID" id="4840622"/>
<comment type="subcellular location">
    <subcellularLocation>
        <location evidence="1">Cell membrane</location>
        <topology evidence="1">Multi-pass membrane protein</topology>
    </subcellularLocation>
</comment>
<evidence type="ECO:0000256" key="2">
    <source>
        <dbReference type="ARBA" id="ARBA00006983"/>
    </source>
</evidence>
<keyword evidence="7 10" id="KW-1133">Transmembrane helix</keyword>
<feature type="transmembrane region" description="Helical" evidence="10">
    <location>
        <begin position="399"/>
        <end position="417"/>
    </location>
</feature>
<evidence type="ECO:0000313" key="12">
    <source>
        <dbReference type="EMBL" id="ABN68303.2"/>
    </source>
</evidence>
<dbReference type="InParanoid" id="A3LZA0"/>
<dbReference type="STRING" id="322104.A3LZA0"/>
<feature type="transmembrane region" description="Helical" evidence="10">
    <location>
        <begin position="159"/>
        <end position="180"/>
    </location>
</feature>
<dbReference type="RefSeq" id="XP_001386332.2">
    <property type="nucleotide sequence ID" value="XM_001386295.1"/>
</dbReference>
<dbReference type="PANTHER" id="PTHR43341">
    <property type="entry name" value="AMINO ACID PERMEASE"/>
    <property type="match status" value="1"/>
</dbReference>
<dbReference type="PIRSF" id="PIRSF006060">
    <property type="entry name" value="AA_transporter"/>
    <property type="match status" value="1"/>
</dbReference>
<dbReference type="Gene3D" id="1.20.1740.10">
    <property type="entry name" value="Amino acid/polyamine transporter I"/>
    <property type="match status" value="1"/>
</dbReference>
<feature type="transmembrane region" description="Helical" evidence="10">
    <location>
        <begin position="187"/>
        <end position="207"/>
    </location>
</feature>
<evidence type="ECO:0000256" key="9">
    <source>
        <dbReference type="SAM" id="MobiDB-lite"/>
    </source>
</evidence>
<dbReference type="GO" id="GO:0015171">
    <property type="term" value="F:amino acid transmembrane transporter activity"/>
    <property type="evidence" value="ECO:0007669"/>
    <property type="project" value="TreeGrafter"/>
</dbReference>
<feature type="compositionally biased region" description="Polar residues" evidence="9">
    <location>
        <begin position="24"/>
        <end position="34"/>
    </location>
</feature>
<evidence type="ECO:0000256" key="10">
    <source>
        <dbReference type="SAM" id="Phobius"/>
    </source>
</evidence>
<dbReference type="PANTHER" id="PTHR43341:SF1">
    <property type="entry name" value="GENERAL AMINO-ACID PERMEASE GAP1"/>
    <property type="match status" value="1"/>
</dbReference>
<keyword evidence="6" id="KW-0029">Amino-acid transport</keyword>
<dbReference type="Proteomes" id="UP000002258">
    <property type="component" value="Chromosome 7"/>
</dbReference>
<dbReference type="FunFam" id="1.20.1740.10:FF:000017">
    <property type="entry name" value="Amino acid permease"/>
    <property type="match status" value="1"/>
</dbReference>
<dbReference type="InterPro" id="IPR004840">
    <property type="entry name" value="Amino_acid_permease_CS"/>
</dbReference>
<keyword evidence="5 10" id="KW-0812">Transmembrane</keyword>